<feature type="domain" description="PilZ" evidence="1">
    <location>
        <begin position="497"/>
        <end position="578"/>
    </location>
</feature>
<comment type="caution">
    <text evidence="2">The sequence shown here is derived from an EMBL/GenBank/DDBJ whole genome shotgun (WGS) entry which is preliminary data.</text>
</comment>
<reference evidence="2" key="1">
    <citation type="journal article" date="2014" name="Int. J. Syst. Evol. Microbiol.">
        <title>Complete genome sequence of Corynebacterium casei LMG S-19264T (=DSM 44701T), isolated from a smear-ripened cheese.</title>
        <authorList>
            <consortium name="US DOE Joint Genome Institute (JGI-PGF)"/>
            <person name="Walter F."/>
            <person name="Albersmeier A."/>
            <person name="Kalinowski J."/>
            <person name="Ruckert C."/>
        </authorList>
    </citation>
    <scope>NUCLEOTIDE SEQUENCE</scope>
    <source>
        <strain evidence="2">KCTC 32337</strain>
    </source>
</reference>
<reference evidence="2" key="2">
    <citation type="submission" date="2020-09" db="EMBL/GenBank/DDBJ databases">
        <authorList>
            <person name="Sun Q."/>
            <person name="Kim S."/>
        </authorList>
    </citation>
    <scope>NUCLEOTIDE SEQUENCE</scope>
    <source>
        <strain evidence="2">KCTC 32337</strain>
    </source>
</reference>
<evidence type="ECO:0000313" key="3">
    <source>
        <dbReference type="Proteomes" id="UP000622604"/>
    </source>
</evidence>
<dbReference type="Pfam" id="PF07238">
    <property type="entry name" value="PilZ"/>
    <property type="match status" value="2"/>
</dbReference>
<dbReference type="RefSeq" id="WP_191866139.1">
    <property type="nucleotide sequence ID" value="NZ_BMZC01000006.1"/>
</dbReference>
<evidence type="ECO:0000259" key="1">
    <source>
        <dbReference type="Pfam" id="PF07238"/>
    </source>
</evidence>
<sequence>MNQDFEQYHDIIEQLKPMINEPEFGQILTQVAGSVPKQKRFLLKMELKRLARPCTRLIDLRGYVDGKCKLYEYEDQQHFLDDIAIEVFERQVRSFGEYSVGVYEAVMNTENNYRVMHKKEQQASLQPTQPEEDTTPASQQYLAPIMPFGEYAQRSEERMNYSMSVELFTETNKSMLATTVDVSLSGLKLKISKEYRFKSGERLAVQFRGLEHEYMLDNRQGVQYVIESVERNAQDQRLHLKRLFDTLMPSFDRFLERFIHGNKRRYKVNLDNTFDAIHKKTYEQYYIPNFTSIPVYIESTDDQFAPRYALANDCNRQDIFYWNNEINDLKLGYLFSDARIKQCLSYPKGSQETYLYVFHHIKNEKVYFYSASHEELIANASLRDLYLSYGSRKISWRVYKLQIQEVEPKQSHRPLSIADSISESVKRQNQPPPPRLMSRLRHLSHIALLTNVTDDANTLCYQNLPLERAKLPSLKVFGHPRNRAPENIQVFRFKYANQRRESRFMLRTAIQLKVEDMIIEGHTEDISIQGIKLELKSFFHKSTDSQVEVNFPQLQKVTRKYDLSNLSYTVRHISNERNVLHLSVVNDENSTTTKAFFDELIKNNRSKLKAYRDEEDIPGIGEALRNIYANNVPNVAFFIRKEGAKYLPDATATWAGQTRLTNLLSFQAPLGEFNLLPLFEGFNGPMDFIQHTLSHIKPHQRPVMSELFVAFNPKKESASEAIKSCYIEQFANDDQRRQFISQALEQGQFIALKIFIARTGRPDIDRLQSEINYVGVYAVHRAKQLEEKLWNVNGVGDILDITDLVMSRYQFDALTIHDNRERQQYQAHKSIEIEQLLNSDQP</sequence>
<name>A0A8H9M4N3_9ALTE</name>
<dbReference type="InterPro" id="IPR009875">
    <property type="entry name" value="PilZ_domain"/>
</dbReference>
<dbReference type="AlphaFoldDB" id="A0A8H9M4N3"/>
<gene>
    <name evidence="2" type="ORF">GCM10011274_24020</name>
</gene>
<dbReference type="Proteomes" id="UP000622604">
    <property type="component" value="Unassembled WGS sequence"/>
</dbReference>
<evidence type="ECO:0000313" key="2">
    <source>
        <dbReference type="EMBL" id="GGZ65114.1"/>
    </source>
</evidence>
<organism evidence="2 3">
    <name type="scientific">Paraglaciecola chathamensis</name>
    <dbReference type="NCBI Taxonomy" id="368405"/>
    <lineage>
        <taxon>Bacteria</taxon>
        <taxon>Pseudomonadati</taxon>
        <taxon>Pseudomonadota</taxon>
        <taxon>Gammaproteobacteria</taxon>
        <taxon>Alteromonadales</taxon>
        <taxon>Alteromonadaceae</taxon>
        <taxon>Paraglaciecola</taxon>
    </lineage>
</organism>
<protein>
    <submittedName>
        <fullName evidence="2">Pilus assembly protein PilZ</fullName>
    </submittedName>
</protein>
<accession>A0A8H9M4N3</accession>
<proteinExistence type="predicted"/>
<dbReference type="SUPFAM" id="SSF141371">
    <property type="entry name" value="PilZ domain-like"/>
    <property type="match status" value="2"/>
</dbReference>
<dbReference type="EMBL" id="BMZC01000006">
    <property type="protein sequence ID" value="GGZ65114.1"/>
    <property type="molecule type" value="Genomic_DNA"/>
</dbReference>
<dbReference type="GO" id="GO:0035438">
    <property type="term" value="F:cyclic-di-GMP binding"/>
    <property type="evidence" value="ECO:0007669"/>
    <property type="project" value="InterPro"/>
</dbReference>
<dbReference type="Gene3D" id="2.40.10.220">
    <property type="entry name" value="predicted glycosyltransferase like domains"/>
    <property type="match status" value="2"/>
</dbReference>
<feature type="domain" description="PilZ" evidence="1">
    <location>
        <begin position="153"/>
        <end position="213"/>
    </location>
</feature>